<keyword evidence="1" id="KW-0812">Transmembrane</keyword>
<dbReference type="Gene3D" id="2.60.120.1440">
    <property type="match status" value="1"/>
</dbReference>
<proteinExistence type="predicted"/>
<dbReference type="RefSeq" id="WP_182327897.1">
    <property type="nucleotide sequence ID" value="NZ_CP058554.1"/>
</dbReference>
<evidence type="ECO:0000313" key="4">
    <source>
        <dbReference type="EMBL" id="QMV73334.1"/>
    </source>
</evidence>
<evidence type="ECO:0000259" key="2">
    <source>
        <dbReference type="Pfam" id="PF04773"/>
    </source>
</evidence>
<dbReference type="Proteomes" id="UP000515240">
    <property type="component" value="Chromosome"/>
</dbReference>
<dbReference type="InterPro" id="IPR032623">
    <property type="entry name" value="FecR_N"/>
</dbReference>
<feature type="domain" description="FecR N-terminal" evidence="3">
    <location>
        <begin position="14"/>
        <end position="53"/>
    </location>
</feature>
<feature type="transmembrane region" description="Helical" evidence="1">
    <location>
        <begin position="97"/>
        <end position="115"/>
    </location>
</feature>
<evidence type="ECO:0000259" key="3">
    <source>
        <dbReference type="Pfam" id="PF16220"/>
    </source>
</evidence>
<organism evidence="4 5">
    <name type="scientific">Comamonas piscis</name>
    <dbReference type="NCBI Taxonomy" id="1562974"/>
    <lineage>
        <taxon>Bacteria</taxon>
        <taxon>Pseudomonadati</taxon>
        <taxon>Pseudomonadota</taxon>
        <taxon>Betaproteobacteria</taxon>
        <taxon>Burkholderiales</taxon>
        <taxon>Comamonadaceae</taxon>
        <taxon>Comamonas</taxon>
    </lineage>
</organism>
<keyword evidence="1" id="KW-0472">Membrane</keyword>
<evidence type="ECO:0000313" key="5">
    <source>
        <dbReference type="Proteomes" id="UP000515240"/>
    </source>
</evidence>
<gene>
    <name evidence="4" type="ORF">HS961_11115</name>
</gene>
<dbReference type="KEGG" id="cpis:HS961_11115"/>
<dbReference type="Pfam" id="PF16220">
    <property type="entry name" value="DUF4880"/>
    <property type="match status" value="1"/>
</dbReference>
<feature type="domain" description="FecR protein" evidence="2">
    <location>
        <begin position="127"/>
        <end position="213"/>
    </location>
</feature>
<accession>A0A7G5EH59</accession>
<keyword evidence="1" id="KW-1133">Transmembrane helix</keyword>
<protein>
    <submittedName>
        <fullName evidence="4">FecR domain-containing protein</fullName>
    </submittedName>
</protein>
<dbReference type="GO" id="GO:0016989">
    <property type="term" value="F:sigma factor antagonist activity"/>
    <property type="evidence" value="ECO:0007669"/>
    <property type="project" value="TreeGrafter"/>
</dbReference>
<dbReference type="InterPro" id="IPR012373">
    <property type="entry name" value="Ferrdict_sens_TM"/>
</dbReference>
<dbReference type="PIRSF" id="PIRSF018266">
    <property type="entry name" value="FecR"/>
    <property type="match status" value="1"/>
</dbReference>
<dbReference type="Pfam" id="PF04773">
    <property type="entry name" value="FecR"/>
    <property type="match status" value="1"/>
</dbReference>
<dbReference type="EMBL" id="CP058554">
    <property type="protein sequence ID" value="QMV73334.1"/>
    <property type="molecule type" value="Genomic_DNA"/>
</dbReference>
<keyword evidence="5" id="KW-1185">Reference proteome</keyword>
<dbReference type="PANTHER" id="PTHR30273:SF2">
    <property type="entry name" value="PROTEIN FECR"/>
    <property type="match status" value="1"/>
</dbReference>
<name>A0A7G5EH59_9BURK</name>
<reference evidence="4 5" key="1">
    <citation type="journal article" date="2020" name="G3 (Bethesda)">
        <title>CeMbio - The Caenorhabditis elegans Microbiome Resource.</title>
        <authorList>
            <person name="Dirksen P."/>
            <person name="Assie A."/>
            <person name="Zimmermann J."/>
            <person name="Zhang F."/>
            <person name="Tietje A.M."/>
            <person name="Marsh S.A."/>
            <person name="Felix M.A."/>
            <person name="Shapira M."/>
            <person name="Kaleta C."/>
            <person name="Schulenburg H."/>
            <person name="Samuel B."/>
        </authorList>
    </citation>
    <scope>NUCLEOTIDE SEQUENCE [LARGE SCALE GENOMIC DNA]</scope>
    <source>
        <strain evidence="4 5">BIGb0172</strain>
    </source>
</reference>
<dbReference type="PANTHER" id="PTHR30273">
    <property type="entry name" value="PERIPLASMIC SIGNAL SENSOR AND SIGMA FACTOR ACTIVATOR FECR-RELATED"/>
    <property type="match status" value="1"/>
</dbReference>
<dbReference type="AlphaFoldDB" id="A0A7G5EH59"/>
<evidence type="ECO:0000256" key="1">
    <source>
        <dbReference type="SAM" id="Phobius"/>
    </source>
</evidence>
<dbReference type="InterPro" id="IPR006860">
    <property type="entry name" value="FecR"/>
</dbReference>
<sequence length="337" mass="36780">MSARPEPALDPISEAAVDWLVQFHSGEMTEADQARHRAWLAAHPQHQAVWQRLSGSLHAQFGAARAVVTPKPTAPMGDVMGQALAHAQRRGHDRRRLLGGALAVGGVATGALLLADRQMPWRQMTADLRTGTGERQSFTLPDGSELLLDARSAVDLDFGPDRRRVKLRQGALLVQAKTASNGLPPFEVLSPHGSIQALGTRFSVRLEDATTRYTRVGMLEHATRLTTVAGASQVLEEGRSARFDTLSIEAEDIQPQAEAAWQRGMLEVHNQPLGEVVQALRAYRRGFIRISPQAAALRVYGNYALDDSDRAFDALAATLPITVRVYQRGWLVVIEAA</sequence>